<accession>A0AAV5AQM9</accession>
<comment type="caution">
    <text evidence="1">The sequence shown here is derived from an EMBL/GenBank/DDBJ whole genome shotgun (WGS) entry which is preliminary data.</text>
</comment>
<dbReference type="RefSeq" id="WP_264845215.1">
    <property type="nucleotide sequence ID" value="NZ_BPMA01000006.1"/>
</dbReference>
<dbReference type="Proteomes" id="UP001208692">
    <property type="component" value="Unassembled WGS sequence"/>
</dbReference>
<dbReference type="Proteomes" id="UP001207736">
    <property type="component" value="Unassembled WGS sequence"/>
</dbReference>
<sequence>MKNILKLALVTVSMLVVSCGKNDDTPTENARILGTWKRVKTEDVKDGKRVNPRDVKDDDCSKYVFTNKTLTNYYPREEDNKCVTEEKPYRIKNGRIYYKEYNDEKGKYEDNDFQFNFIDDDTFEEIENNSNGADGRVDIYKCVK</sequence>
<evidence type="ECO:0000313" key="2">
    <source>
        <dbReference type="EMBL" id="GJM52916.1"/>
    </source>
</evidence>
<evidence type="ECO:0000313" key="1">
    <source>
        <dbReference type="EMBL" id="GJM49601.1"/>
    </source>
</evidence>
<dbReference type="PROSITE" id="PS51257">
    <property type="entry name" value="PROKAR_LIPOPROTEIN"/>
    <property type="match status" value="1"/>
</dbReference>
<dbReference type="EMBL" id="BQKA01000011">
    <property type="protein sequence ID" value="GJM49601.1"/>
    <property type="molecule type" value="Genomic_DNA"/>
</dbReference>
<organism evidence="1 3">
    <name type="scientific">Capnocytophaga catalasegens</name>
    <dbReference type="NCBI Taxonomy" id="1004260"/>
    <lineage>
        <taxon>Bacteria</taxon>
        <taxon>Pseudomonadati</taxon>
        <taxon>Bacteroidota</taxon>
        <taxon>Flavobacteriia</taxon>
        <taxon>Flavobacteriales</taxon>
        <taxon>Flavobacteriaceae</taxon>
        <taxon>Capnocytophaga</taxon>
    </lineage>
</organism>
<name>A0AAV5AQM9_9FLAO</name>
<keyword evidence="4" id="KW-1185">Reference proteome</keyword>
<reference evidence="1 4" key="1">
    <citation type="submission" date="2021-11" db="EMBL/GenBank/DDBJ databases">
        <title>Draft genome sequence of Capnocytophaga sp. strain KC07075 isolated from cat oral cavity.</title>
        <authorList>
            <person name="Suzuki M."/>
            <person name="Imaoka K."/>
            <person name="Kimura M."/>
            <person name="Morikawa S."/>
            <person name="Maeda K."/>
        </authorList>
    </citation>
    <scope>NUCLEOTIDE SEQUENCE</scope>
    <source>
        <strain evidence="1">KC07075</strain>
        <strain evidence="2 4">KC07079</strain>
    </source>
</reference>
<evidence type="ECO:0000313" key="4">
    <source>
        <dbReference type="Proteomes" id="UP001208692"/>
    </source>
</evidence>
<gene>
    <name evidence="1" type="ORF">RCZ15_05760</name>
    <name evidence="2" type="ORF">RCZ16_12330</name>
</gene>
<protein>
    <recommendedName>
        <fullName evidence="5">Lipocalin-like domain-containing protein</fullName>
    </recommendedName>
</protein>
<proteinExistence type="predicted"/>
<dbReference type="AlphaFoldDB" id="A0AAV5AQM9"/>
<dbReference type="EMBL" id="BQKB01000022">
    <property type="protein sequence ID" value="GJM52916.1"/>
    <property type="molecule type" value="Genomic_DNA"/>
</dbReference>
<evidence type="ECO:0008006" key="5">
    <source>
        <dbReference type="Google" id="ProtNLM"/>
    </source>
</evidence>
<evidence type="ECO:0000313" key="3">
    <source>
        <dbReference type="Proteomes" id="UP001207736"/>
    </source>
</evidence>